<dbReference type="RefSeq" id="WP_310459265.1">
    <property type="nucleotide sequence ID" value="NZ_JAVKPH010000049.1"/>
</dbReference>
<sequence length="178" mass="18375">MTACIRHLPQAALAACLALLAACSSGPPQSAALRDPGAGIWSAAAFAPAGIAGRWHQRAEAAPPGAPACTPGTLDIRARPDGSLALDGRLCLAGENRRIAATAREVGPGRLAVSGFADPWWVLWVDVGYRTLAIGTPSGRFGLILDRNATGGEDRLTAARELMEANGYAATRLRPAGR</sequence>
<gene>
    <name evidence="2" type="ORF">RGD00_21325</name>
</gene>
<comment type="caution">
    <text evidence="2">The sequence shown here is derived from an EMBL/GenBank/DDBJ whole genome shotgun (WGS) entry which is preliminary data.</text>
</comment>
<keyword evidence="1" id="KW-0732">Signal</keyword>
<organism evidence="2 3">
    <name type="scientific">Ruixingdingia sedimenti</name>
    <dbReference type="NCBI Taxonomy" id="3073604"/>
    <lineage>
        <taxon>Bacteria</taxon>
        <taxon>Pseudomonadati</taxon>
        <taxon>Pseudomonadota</taxon>
        <taxon>Alphaproteobacteria</taxon>
        <taxon>Rhodobacterales</taxon>
        <taxon>Paracoccaceae</taxon>
        <taxon>Ruixingdingia</taxon>
    </lineage>
</organism>
<dbReference type="SUPFAM" id="SSF50814">
    <property type="entry name" value="Lipocalins"/>
    <property type="match status" value="1"/>
</dbReference>
<keyword evidence="3" id="KW-1185">Reference proteome</keyword>
<dbReference type="InterPro" id="IPR012674">
    <property type="entry name" value="Calycin"/>
</dbReference>
<reference evidence="2 3" key="1">
    <citation type="submission" date="2023-09" db="EMBL/GenBank/DDBJ databases">
        <title>Xinfangfangia sedmenti sp. nov., isolated the sedment.</title>
        <authorList>
            <person name="Xu L."/>
        </authorList>
    </citation>
    <scope>NUCLEOTIDE SEQUENCE [LARGE SCALE GENOMIC DNA]</scope>
    <source>
        <strain evidence="2 3">LG-4</strain>
    </source>
</reference>
<feature type="chain" id="PRO_5045291323" evidence="1">
    <location>
        <begin position="32"/>
        <end position="178"/>
    </location>
</feature>
<proteinExistence type="predicted"/>
<evidence type="ECO:0000256" key="1">
    <source>
        <dbReference type="SAM" id="SignalP"/>
    </source>
</evidence>
<protein>
    <submittedName>
        <fullName evidence="2">Lipocalin family protein</fullName>
    </submittedName>
</protein>
<dbReference type="PROSITE" id="PS51257">
    <property type="entry name" value="PROKAR_LIPOPROTEIN"/>
    <property type="match status" value="1"/>
</dbReference>
<dbReference type="Proteomes" id="UP001247754">
    <property type="component" value="Unassembled WGS sequence"/>
</dbReference>
<dbReference type="Gene3D" id="2.40.128.20">
    <property type="match status" value="1"/>
</dbReference>
<feature type="signal peptide" evidence="1">
    <location>
        <begin position="1"/>
        <end position="31"/>
    </location>
</feature>
<evidence type="ECO:0000313" key="2">
    <source>
        <dbReference type="EMBL" id="MDR5655156.1"/>
    </source>
</evidence>
<name>A0ABU1FE35_9RHOB</name>
<evidence type="ECO:0000313" key="3">
    <source>
        <dbReference type="Proteomes" id="UP001247754"/>
    </source>
</evidence>
<accession>A0ABU1FE35</accession>
<dbReference type="EMBL" id="JAVKPH010000049">
    <property type="protein sequence ID" value="MDR5655156.1"/>
    <property type="molecule type" value="Genomic_DNA"/>
</dbReference>